<dbReference type="EMBL" id="CP129968">
    <property type="protein sequence ID" value="WKK80218.2"/>
    <property type="molecule type" value="Genomic_DNA"/>
</dbReference>
<accession>A0AA49GE96</accession>
<feature type="domain" description="Fibronectin type-III" evidence="1">
    <location>
        <begin position="499"/>
        <end position="593"/>
    </location>
</feature>
<evidence type="ECO:0000313" key="2">
    <source>
        <dbReference type="EMBL" id="WKK80218.2"/>
    </source>
</evidence>
<dbReference type="KEGG" id="marp:QYS47_24025"/>
<proteinExistence type="predicted"/>
<dbReference type="InterPro" id="IPR013783">
    <property type="entry name" value="Ig-like_fold"/>
</dbReference>
<dbReference type="SUPFAM" id="SSF49265">
    <property type="entry name" value="Fibronectin type III"/>
    <property type="match status" value="2"/>
</dbReference>
<sequence>MKLTRIYILAVIYFALVHYINGQAFSRDSILVKAKVYEDSVSLRWAPSNHIFWQKLNRTGYAIERYTIIRDSVLLDEKPKTTLSSLVKAFPLEKWESFVDANDYAAIAAQALYGSTFQFSNESSNDIASIVNTSKEQQTRFSFALFSADMSFKVAKYAGLGFSDLSIKDNETYLYRIIANNMDTTDYQYGFIYVDARKMSQLPPLQKPEADFGDGNVMLSWDIYKYKDFYTGYFVEKSYDSINFFKVNDKPFLSPDKQGFIYRKSDSLRANNEKVYYRIVGVDQFGDFGEPSEIVSGKGQMSMVERAVLSEYEISENTTRLKWTFPINQEQNIKGFYIERSDKQSGPFKRENNDLIEKSVREYTVKDNFNTSYFRITTKGVNDIEQQSFPILVQKIDSIPPDSPSELKYVVSSEGEVYLSWGENKEEDLLGYRIYRSNFENSEFSEITKSPVLGTTFTDRIEIKNLSKNIYYKLKAIDNRYNPSEFSDILKVKKPDFIPPVPPVLKNYEFTNDGIKIYWEKSYSSDINKYIIYRKREEALEWTDIGTKNRMSESFQDENIQNNKNYYYMVVAQDSMGLSSESSNIIKLKTQDKFFSFPDEFFTVLADEKGFIIKWQLSDDFIGEKVLIYKLIEDNVVLYATQEFDEFEFLDLSKSNEFLYYLQIKDKSGKYSSMKKYAK</sequence>
<dbReference type="AlphaFoldDB" id="A0AA49GE96"/>
<dbReference type="Proteomes" id="UP001232019">
    <property type="component" value="Chromosome"/>
</dbReference>
<name>A0AA49GE96_9BACT</name>
<dbReference type="InterPro" id="IPR003961">
    <property type="entry name" value="FN3_dom"/>
</dbReference>
<dbReference type="RefSeq" id="WP_322346322.1">
    <property type="nucleotide sequence ID" value="NZ_CP129968.2"/>
</dbReference>
<dbReference type="InterPro" id="IPR036116">
    <property type="entry name" value="FN3_sf"/>
</dbReference>
<dbReference type="CDD" id="cd00063">
    <property type="entry name" value="FN3"/>
    <property type="match status" value="2"/>
</dbReference>
<gene>
    <name evidence="2" type="ORF">QYS47_24025</name>
</gene>
<reference evidence="2" key="1">
    <citation type="submission" date="2023-08" db="EMBL/GenBank/DDBJ databases">
        <title>Comparative genomics and taxonomic characterization of three novel marine species of genus Marivirga.</title>
        <authorList>
            <person name="Muhammad N."/>
            <person name="Kim S.-G."/>
        </authorList>
    </citation>
    <scope>NUCLEOTIDE SEQUENCE</scope>
    <source>
        <strain evidence="2">BKB1-2</strain>
    </source>
</reference>
<protein>
    <recommendedName>
        <fullName evidence="1">Fibronectin type-III domain-containing protein</fullName>
    </recommendedName>
</protein>
<dbReference type="SMART" id="SM00060">
    <property type="entry name" value="FN3"/>
    <property type="match status" value="2"/>
</dbReference>
<dbReference type="Gene3D" id="2.60.40.10">
    <property type="entry name" value="Immunoglobulins"/>
    <property type="match status" value="4"/>
</dbReference>
<evidence type="ECO:0000259" key="1">
    <source>
        <dbReference type="PROSITE" id="PS50853"/>
    </source>
</evidence>
<organism evidence="2">
    <name type="scientific">Marivirga arenosa</name>
    <dbReference type="NCBI Taxonomy" id="3059076"/>
    <lineage>
        <taxon>Bacteria</taxon>
        <taxon>Pseudomonadati</taxon>
        <taxon>Bacteroidota</taxon>
        <taxon>Cytophagia</taxon>
        <taxon>Cytophagales</taxon>
        <taxon>Marivirgaceae</taxon>
        <taxon>Marivirga</taxon>
    </lineage>
</organism>
<dbReference type="PROSITE" id="PS50853">
    <property type="entry name" value="FN3"/>
    <property type="match status" value="1"/>
</dbReference>